<feature type="coiled-coil region" evidence="2">
    <location>
        <begin position="9"/>
        <end position="36"/>
    </location>
</feature>
<organism evidence="4 5">
    <name type="scientific">Sphagnum jensenii</name>
    <dbReference type="NCBI Taxonomy" id="128206"/>
    <lineage>
        <taxon>Eukaryota</taxon>
        <taxon>Viridiplantae</taxon>
        <taxon>Streptophyta</taxon>
        <taxon>Embryophyta</taxon>
        <taxon>Bryophyta</taxon>
        <taxon>Sphagnophytina</taxon>
        <taxon>Sphagnopsida</taxon>
        <taxon>Sphagnales</taxon>
        <taxon>Sphagnaceae</taxon>
        <taxon>Sphagnum</taxon>
    </lineage>
</organism>
<comment type="caution">
    <text evidence="4">The sequence shown here is derived from an EMBL/GenBank/DDBJ whole genome shotgun (WGS) entry which is preliminary data.</text>
</comment>
<reference evidence="4" key="1">
    <citation type="submission" date="2024-02" db="EMBL/GenBank/DDBJ databases">
        <authorList>
            <consortium name="ELIXIR-Norway"/>
            <consortium name="Elixir Norway"/>
        </authorList>
    </citation>
    <scope>NUCLEOTIDE SEQUENCE</scope>
</reference>
<keyword evidence="2" id="KW-0175">Coiled coil</keyword>
<gene>
    <name evidence="4" type="ORF">CSSPJE1EN1_LOCUS25951</name>
</gene>
<comment type="similarity">
    <text evidence="1">Belongs to the MAP65/ASE1 family.</text>
</comment>
<evidence type="ECO:0000313" key="5">
    <source>
        <dbReference type="Proteomes" id="UP001497444"/>
    </source>
</evidence>
<accession>A0ABP0V9F1</accession>
<evidence type="ECO:0000256" key="3">
    <source>
        <dbReference type="SAM" id="MobiDB-lite"/>
    </source>
</evidence>
<dbReference type="PANTHER" id="PTHR19321">
    <property type="entry name" value="PROTEIN REGULATOR OF CYTOKINESIS 1 PRC1-RELATED"/>
    <property type="match status" value="1"/>
</dbReference>
<dbReference type="PANTHER" id="PTHR19321:SF41">
    <property type="entry name" value="FASCETTO-RELATED"/>
    <property type="match status" value="1"/>
</dbReference>
<evidence type="ECO:0000256" key="1">
    <source>
        <dbReference type="ARBA" id="ARBA00006187"/>
    </source>
</evidence>
<proteinExistence type="inferred from homology"/>
<dbReference type="EMBL" id="CAXAQS010000198">
    <property type="protein sequence ID" value="CAK9250573.1"/>
    <property type="molecule type" value="Genomic_DNA"/>
</dbReference>
<dbReference type="Proteomes" id="UP001497444">
    <property type="component" value="Unassembled WGS sequence"/>
</dbReference>
<name>A0ABP0V9F1_9BRYO</name>
<sequence length="76" mass="8708">MQVRLLSMLDEYNYLRQEKDEEKRRLRDQKKIQEQLITEQETLFGSKPSPIKTTLSSKKAYGGSCPSLGGNNSITT</sequence>
<keyword evidence="5" id="KW-1185">Reference proteome</keyword>
<dbReference type="Gene3D" id="1.20.58.1520">
    <property type="match status" value="1"/>
</dbReference>
<feature type="region of interest" description="Disordered" evidence="3">
    <location>
        <begin position="47"/>
        <end position="76"/>
    </location>
</feature>
<evidence type="ECO:0000256" key="2">
    <source>
        <dbReference type="SAM" id="Coils"/>
    </source>
</evidence>
<evidence type="ECO:0000313" key="4">
    <source>
        <dbReference type="EMBL" id="CAK9250573.1"/>
    </source>
</evidence>
<dbReference type="InterPro" id="IPR007145">
    <property type="entry name" value="MAP65_Ase1_PRC1"/>
</dbReference>
<protein>
    <submittedName>
        <fullName evidence="4">Uncharacterized protein</fullName>
    </submittedName>
</protein>